<keyword evidence="9" id="KW-0560">Oxidoreductase</keyword>
<gene>
    <name evidence="13" type="ORF">GCM10011571_14010</name>
</gene>
<evidence type="ECO:0000256" key="11">
    <source>
        <dbReference type="ARBA" id="ARBA00031155"/>
    </source>
</evidence>
<dbReference type="Gene3D" id="3.20.20.70">
    <property type="entry name" value="Aldolase class I"/>
    <property type="match status" value="1"/>
</dbReference>
<keyword evidence="14" id="KW-1185">Reference proteome</keyword>
<name>A0A8J2Y930_9BACL</name>
<dbReference type="FunFam" id="3.20.20.70:FF:000154">
    <property type="entry name" value="Probable nitronate monooxygenase"/>
    <property type="match status" value="1"/>
</dbReference>
<dbReference type="AlphaFoldDB" id="A0A8J2Y930"/>
<keyword evidence="10 13" id="KW-0503">Monooxygenase</keyword>
<evidence type="ECO:0000256" key="10">
    <source>
        <dbReference type="ARBA" id="ARBA00023033"/>
    </source>
</evidence>
<sequence>MSWKQTKLTEMLSIATPIIQAGMAGGSTTPDLVAAVSNAGGLGTLGAAYLSPEAMREAIRKIREKTTRPFAVNLQIPPPYEESPQVTRRMRKHLQSYEKKLGVPREEKSPPSISFSDQMRVVLEEKVPVFSFTFGIPEPELIKQLRDNQTVTIGTATTVNEAVELEKRGVDAVAAQGFEAGGHRGTFQSVADYPYIGSMALIPQVVDHVSIPVIASGGIMDGRGILASLALGAAGVQMGSAFLTTLESGAHPLYKEALLQTTDESTVITKAFSGRPARGIRNAFIQEMERHPEPIPPFPIQNALTKPLRKFAAKQNNLEYMSLWGGQASALGRLEPAGELMERLQQEVEDLVSRF</sequence>
<dbReference type="RefSeq" id="WP_188647185.1">
    <property type="nucleotide sequence ID" value="NZ_BMHQ01000004.1"/>
</dbReference>
<evidence type="ECO:0000256" key="12">
    <source>
        <dbReference type="ARBA" id="ARBA00049401"/>
    </source>
</evidence>
<keyword evidence="8" id="KW-0547">Nucleotide-binding</keyword>
<dbReference type="GO" id="GO:0000166">
    <property type="term" value="F:nucleotide binding"/>
    <property type="evidence" value="ECO:0007669"/>
    <property type="project" value="UniProtKB-KW"/>
</dbReference>
<evidence type="ECO:0000256" key="3">
    <source>
        <dbReference type="ARBA" id="ARBA00009881"/>
    </source>
</evidence>
<dbReference type="Pfam" id="PF03060">
    <property type="entry name" value="NMO"/>
    <property type="match status" value="1"/>
</dbReference>
<evidence type="ECO:0000256" key="1">
    <source>
        <dbReference type="ARBA" id="ARBA00001917"/>
    </source>
</evidence>
<reference evidence="13" key="1">
    <citation type="journal article" date="2014" name="Int. J. Syst. Evol. Microbiol.">
        <title>Complete genome sequence of Corynebacterium casei LMG S-19264T (=DSM 44701T), isolated from a smear-ripened cheese.</title>
        <authorList>
            <consortium name="US DOE Joint Genome Institute (JGI-PGF)"/>
            <person name="Walter F."/>
            <person name="Albersmeier A."/>
            <person name="Kalinowski J."/>
            <person name="Ruckert C."/>
        </authorList>
    </citation>
    <scope>NUCLEOTIDE SEQUENCE</scope>
    <source>
        <strain evidence="13">CGMCC 1.15179</strain>
    </source>
</reference>
<evidence type="ECO:0000256" key="9">
    <source>
        <dbReference type="ARBA" id="ARBA00023002"/>
    </source>
</evidence>
<keyword evidence="5" id="KW-0216">Detoxification</keyword>
<evidence type="ECO:0000256" key="8">
    <source>
        <dbReference type="ARBA" id="ARBA00022741"/>
    </source>
</evidence>
<comment type="function">
    <text evidence="2">Nitronate monooxygenase that uses molecular oxygen to catalyze the oxidative denitrification of alkyl nitronates. Acts on propionate 3-nitronate (P3N), the presumed physiological substrate. Probably functions in the detoxification of P3N, a metabolic poison produced by plants and fungi as a defense mechanism.</text>
</comment>
<dbReference type="Proteomes" id="UP000625210">
    <property type="component" value="Unassembled WGS sequence"/>
</dbReference>
<evidence type="ECO:0000256" key="5">
    <source>
        <dbReference type="ARBA" id="ARBA00022575"/>
    </source>
</evidence>
<comment type="similarity">
    <text evidence="3">Belongs to the nitronate monooxygenase family. NMO class I subfamily.</text>
</comment>
<dbReference type="GO" id="GO:0018580">
    <property type="term" value="F:nitronate monooxygenase activity"/>
    <property type="evidence" value="ECO:0007669"/>
    <property type="project" value="InterPro"/>
</dbReference>
<dbReference type="InterPro" id="IPR004136">
    <property type="entry name" value="NMO"/>
</dbReference>
<comment type="catalytic activity">
    <reaction evidence="12">
        <text>3 propionate 3-nitronate + 3 O2 + H2O = 3 3-oxopropanoate + 2 nitrate + nitrite + H2O2 + 3 H(+)</text>
        <dbReference type="Rhea" id="RHEA:57332"/>
        <dbReference type="ChEBI" id="CHEBI:15377"/>
        <dbReference type="ChEBI" id="CHEBI:15378"/>
        <dbReference type="ChEBI" id="CHEBI:15379"/>
        <dbReference type="ChEBI" id="CHEBI:16240"/>
        <dbReference type="ChEBI" id="CHEBI:16301"/>
        <dbReference type="ChEBI" id="CHEBI:17632"/>
        <dbReference type="ChEBI" id="CHEBI:33190"/>
        <dbReference type="ChEBI" id="CHEBI:136067"/>
    </reaction>
</comment>
<organism evidence="13 14">
    <name type="scientific">Marinithermofilum abyssi</name>
    <dbReference type="NCBI Taxonomy" id="1571185"/>
    <lineage>
        <taxon>Bacteria</taxon>
        <taxon>Bacillati</taxon>
        <taxon>Bacillota</taxon>
        <taxon>Bacilli</taxon>
        <taxon>Bacillales</taxon>
        <taxon>Thermoactinomycetaceae</taxon>
        <taxon>Marinithermofilum</taxon>
    </lineage>
</organism>
<dbReference type="InterPro" id="IPR013785">
    <property type="entry name" value="Aldolase_TIM"/>
</dbReference>
<dbReference type="PANTHER" id="PTHR42747:SF3">
    <property type="entry name" value="NITRONATE MONOOXYGENASE-RELATED"/>
    <property type="match status" value="1"/>
</dbReference>
<evidence type="ECO:0000313" key="14">
    <source>
        <dbReference type="Proteomes" id="UP000625210"/>
    </source>
</evidence>
<evidence type="ECO:0000256" key="2">
    <source>
        <dbReference type="ARBA" id="ARBA00003535"/>
    </source>
</evidence>
<keyword evidence="7" id="KW-0288">FMN</keyword>
<dbReference type="SUPFAM" id="SSF51412">
    <property type="entry name" value="Inosine monophosphate dehydrogenase (IMPDH)"/>
    <property type="match status" value="1"/>
</dbReference>
<comment type="caution">
    <text evidence="13">The sequence shown here is derived from an EMBL/GenBank/DDBJ whole genome shotgun (WGS) entry which is preliminary data.</text>
</comment>
<proteinExistence type="inferred from homology"/>
<reference evidence="13" key="2">
    <citation type="submission" date="2020-09" db="EMBL/GenBank/DDBJ databases">
        <authorList>
            <person name="Sun Q."/>
            <person name="Zhou Y."/>
        </authorList>
    </citation>
    <scope>NUCLEOTIDE SEQUENCE</scope>
    <source>
        <strain evidence="13">CGMCC 1.15179</strain>
    </source>
</reference>
<evidence type="ECO:0000256" key="7">
    <source>
        <dbReference type="ARBA" id="ARBA00022643"/>
    </source>
</evidence>
<evidence type="ECO:0000313" key="13">
    <source>
        <dbReference type="EMBL" id="GGE13758.1"/>
    </source>
</evidence>
<dbReference type="GO" id="GO:0009636">
    <property type="term" value="P:response to toxic substance"/>
    <property type="evidence" value="ECO:0007669"/>
    <property type="project" value="UniProtKB-KW"/>
</dbReference>
<dbReference type="CDD" id="cd04730">
    <property type="entry name" value="NPD_like"/>
    <property type="match status" value="1"/>
</dbReference>
<accession>A0A8J2Y930</accession>
<evidence type="ECO:0000256" key="6">
    <source>
        <dbReference type="ARBA" id="ARBA00022630"/>
    </source>
</evidence>
<protein>
    <recommendedName>
        <fullName evidence="4">Probable nitronate monooxygenase</fullName>
    </recommendedName>
    <alternativeName>
        <fullName evidence="11">Propionate 3-nitronate monooxygenase</fullName>
    </alternativeName>
</protein>
<dbReference type="PANTHER" id="PTHR42747">
    <property type="entry name" value="NITRONATE MONOOXYGENASE-RELATED"/>
    <property type="match status" value="1"/>
</dbReference>
<comment type="cofactor">
    <cofactor evidence="1">
        <name>FMN</name>
        <dbReference type="ChEBI" id="CHEBI:58210"/>
    </cofactor>
</comment>
<dbReference type="EMBL" id="BMHQ01000004">
    <property type="protein sequence ID" value="GGE13758.1"/>
    <property type="molecule type" value="Genomic_DNA"/>
</dbReference>
<keyword evidence="6" id="KW-0285">Flavoprotein</keyword>
<evidence type="ECO:0000256" key="4">
    <source>
        <dbReference type="ARBA" id="ARBA00013457"/>
    </source>
</evidence>